<evidence type="ECO:0008006" key="3">
    <source>
        <dbReference type="Google" id="ProtNLM"/>
    </source>
</evidence>
<dbReference type="AlphaFoldDB" id="A0A4S2FN03"/>
<name>A0A4S2FN03_9BACT</name>
<evidence type="ECO:0000313" key="2">
    <source>
        <dbReference type="Proteomes" id="UP000310760"/>
    </source>
</evidence>
<dbReference type="Proteomes" id="UP000310760">
    <property type="component" value="Unassembled WGS sequence"/>
</dbReference>
<organism evidence="1 2">
    <name type="scientific">Phocaeicola sartorii</name>
    <dbReference type="NCBI Taxonomy" id="671267"/>
    <lineage>
        <taxon>Bacteria</taxon>
        <taxon>Pseudomonadati</taxon>
        <taxon>Bacteroidota</taxon>
        <taxon>Bacteroidia</taxon>
        <taxon>Bacteroidales</taxon>
        <taxon>Bacteroidaceae</taxon>
        <taxon>Phocaeicola</taxon>
    </lineage>
</organism>
<evidence type="ECO:0000313" key="1">
    <source>
        <dbReference type="EMBL" id="TGY70425.1"/>
    </source>
</evidence>
<sequence length="412" mass="47575">MKNKSSSKGVLYRCLLYCIAILLLVMIPLRSFSQSTGELTTDSLVKMGFENVRWTDTPEERVYVVENSAYKIQALGIKKAVDIIQSIGLPEGRPCKLIVTNYNVPQVSLTYQPLTGDTTVVSGEDWKVSYNIGDSWDKVKKEKKKNSSLFKVDILVYPQLYFKNYIITQIYQALLEFSPAVEVSFWPGMKFTGQIILPVYNDGYGRTASKVHPGYLTIAQTFRLPYNIQGTATVGIFDYMTYGADLSLFYPLKDERFSLEGRIGYVGYGYWDGFSFHYDNKYTTYWSVGGNFYWPRYNTQFKLRAEQYLLKEKGVRFEMIRHFRYVSIGFYAVKAEHANSNGGFKFIVALPPYKYKRHKYIPRVSTSLGTGITYNAGNEKYYYKMPYSNASENIMQQNSFNPYFIKSELLNF</sequence>
<proteinExistence type="predicted"/>
<protein>
    <recommendedName>
        <fullName evidence="3">YjbH domain-containing protein</fullName>
    </recommendedName>
</protein>
<dbReference type="RefSeq" id="WP_135951492.1">
    <property type="nucleotide sequence ID" value="NZ_CAOOJZ010000046.1"/>
</dbReference>
<dbReference type="EMBL" id="SRYJ01000019">
    <property type="protein sequence ID" value="TGY70425.1"/>
    <property type="molecule type" value="Genomic_DNA"/>
</dbReference>
<comment type="caution">
    <text evidence="1">The sequence shown here is derived from an EMBL/GenBank/DDBJ whole genome shotgun (WGS) entry which is preliminary data.</text>
</comment>
<reference evidence="1 2" key="1">
    <citation type="submission" date="2019-04" db="EMBL/GenBank/DDBJ databases">
        <title>Microbes associate with the intestines of laboratory mice.</title>
        <authorList>
            <person name="Navarre W."/>
            <person name="Wong E."/>
            <person name="Huang K."/>
            <person name="Tropini C."/>
            <person name="Ng K."/>
            <person name="Yu B."/>
        </authorList>
    </citation>
    <scope>NUCLEOTIDE SEQUENCE [LARGE SCALE GENOMIC DNA]</scope>
    <source>
        <strain evidence="1 2">NM22_B1</strain>
    </source>
</reference>
<accession>A0A4S2FN03</accession>
<gene>
    <name evidence="1" type="ORF">E5339_10030</name>
</gene>